<protein>
    <submittedName>
        <fullName evidence="2">Mitochondrial enolase superfamily member 1</fullName>
    </submittedName>
</protein>
<evidence type="ECO:0000313" key="2">
    <source>
        <dbReference type="EMBL" id="GAB0180683.1"/>
    </source>
</evidence>
<proteinExistence type="predicted"/>
<dbReference type="InterPro" id="IPR000477">
    <property type="entry name" value="RT_dom"/>
</dbReference>
<dbReference type="AlphaFoldDB" id="A0ABC9W6A2"/>
<feature type="domain" description="Reverse transcriptase" evidence="1">
    <location>
        <begin position="113"/>
        <end position="235"/>
    </location>
</feature>
<evidence type="ECO:0000259" key="1">
    <source>
        <dbReference type="Pfam" id="PF00078"/>
    </source>
</evidence>
<comment type="caution">
    <text evidence="2">The sequence shown here is derived from an EMBL/GenBank/DDBJ whole genome shotgun (WGS) entry which is preliminary data.</text>
</comment>
<dbReference type="Proteomes" id="UP001623348">
    <property type="component" value="Unassembled WGS sequence"/>
</dbReference>
<sequence>MEHLGKFDIHKSMGPNGMHPRVLREFTEIIAMPLSIIFERSWRTREVPEDWRKASVTPVFKKDKKEDPGSYRPVSLTSIPGKVMEQLILGVISKHVEEKKGKLRKGRLDGWTVRWIENSLKSRAQRVVIINAESSWRPVSSGVPQGSVLHPVLFNIFTNDLDKGTECTLSNFANNTKLGGVANTSEGCAAFQRDLDRLESWVGRNQMKFNKVKCRVLHLGTNNPKHQYRSGVDLLGSSTAEKDLGVLVDNKLSMTSNVPL</sequence>
<evidence type="ECO:0000313" key="3">
    <source>
        <dbReference type="Proteomes" id="UP001623348"/>
    </source>
</evidence>
<dbReference type="Pfam" id="PF00078">
    <property type="entry name" value="RVT_1"/>
    <property type="match status" value="1"/>
</dbReference>
<dbReference type="CDD" id="cd01650">
    <property type="entry name" value="RT_nLTR_like"/>
    <property type="match status" value="1"/>
</dbReference>
<gene>
    <name evidence="2" type="ORF">GRJ2_000533600</name>
</gene>
<dbReference type="EMBL" id="BAAFJT010000001">
    <property type="protein sequence ID" value="GAB0180683.1"/>
    <property type="molecule type" value="Genomic_DNA"/>
</dbReference>
<reference evidence="2 3" key="1">
    <citation type="submission" date="2024-06" db="EMBL/GenBank/DDBJ databases">
        <title>The draft genome of Grus japonensis, version 3.</title>
        <authorList>
            <person name="Nabeshima K."/>
            <person name="Suzuki S."/>
            <person name="Onuma M."/>
        </authorList>
    </citation>
    <scope>NUCLEOTIDE SEQUENCE [LARGE SCALE GENOMIC DNA]</scope>
    <source>
        <strain evidence="2 3">451A</strain>
    </source>
</reference>
<accession>A0ABC9W6A2</accession>
<name>A0ABC9W6A2_GRUJA</name>
<organism evidence="2 3">
    <name type="scientific">Grus japonensis</name>
    <name type="common">Japanese crane</name>
    <name type="synonym">Red-crowned crane</name>
    <dbReference type="NCBI Taxonomy" id="30415"/>
    <lineage>
        <taxon>Eukaryota</taxon>
        <taxon>Metazoa</taxon>
        <taxon>Chordata</taxon>
        <taxon>Craniata</taxon>
        <taxon>Vertebrata</taxon>
        <taxon>Euteleostomi</taxon>
        <taxon>Archelosauria</taxon>
        <taxon>Archosauria</taxon>
        <taxon>Dinosauria</taxon>
        <taxon>Saurischia</taxon>
        <taxon>Theropoda</taxon>
        <taxon>Coelurosauria</taxon>
        <taxon>Aves</taxon>
        <taxon>Neognathae</taxon>
        <taxon>Neoaves</taxon>
        <taxon>Gruiformes</taxon>
        <taxon>Gruidae</taxon>
        <taxon>Grus</taxon>
    </lineage>
</organism>
<dbReference type="PANTHER" id="PTHR33332">
    <property type="entry name" value="REVERSE TRANSCRIPTASE DOMAIN-CONTAINING PROTEIN"/>
    <property type="match status" value="1"/>
</dbReference>
<keyword evidence="3" id="KW-1185">Reference proteome</keyword>